<evidence type="ECO:0000313" key="5">
    <source>
        <dbReference type="EMBL" id="KRT85231.1"/>
    </source>
</evidence>
<dbReference type="EMBL" id="LJIG01001709">
    <property type="protein sequence ID" value="KRT85231.1"/>
    <property type="molecule type" value="Genomic_DNA"/>
</dbReference>
<organism evidence="5 6">
    <name type="scientific">Oryctes borbonicus</name>
    <dbReference type="NCBI Taxonomy" id="1629725"/>
    <lineage>
        <taxon>Eukaryota</taxon>
        <taxon>Metazoa</taxon>
        <taxon>Ecdysozoa</taxon>
        <taxon>Arthropoda</taxon>
        <taxon>Hexapoda</taxon>
        <taxon>Insecta</taxon>
        <taxon>Pterygota</taxon>
        <taxon>Neoptera</taxon>
        <taxon>Endopterygota</taxon>
        <taxon>Coleoptera</taxon>
        <taxon>Polyphaga</taxon>
        <taxon>Scarabaeiformia</taxon>
        <taxon>Scarabaeidae</taxon>
        <taxon>Dynastinae</taxon>
        <taxon>Oryctes</taxon>
    </lineage>
</organism>
<sequence length="335" mass="38650">LDLQLAAELGKTLLERNKELENSLKQQQNIIEDQTQEIEYLTKQTVALREVNDSRLRIYEQLEVNIQDLERANHRLAVDNSADKKHIKSLTANIEALELKCEQLQSSIDDLTLQLEVSRRKSQRVSTPAKESFAGHTRLKGGDKSSPHLGVRPLSPNSPCTHRNYEACVSTIKPDRCQETQTTPKKEEPDSTELDSKEIEQIVYLMSQLREVRTQCTKDQWTISELQEQLESMQEQTKVLERQLSQYHAKEEEMKSIQDEISSLEEVRQGQLCSRCLRTVNGDDMSLSTCDDDDSSIFEAITDRCQFRSSFSMEVQVRNEIVRRLGFFSLMQCFM</sequence>
<dbReference type="InterPro" id="IPR026079">
    <property type="entry name" value="CDR2"/>
</dbReference>
<comment type="similarity">
    <text evidence="1">Belongs to the CDR2 family.</text>
</comment>
<dbReference type="Proteomes" id="UP000051574">
    <property type="component" value="Unassembled WGS sequence"/>
</dbReference>
<feature type="coiled-coil region" evidence="3">
    <location>
        <begin position="216"/>
        <end position="267"/>
    </location>
</feature>
<keyword evidence="2 3" id="KW-0175">Coiled coil</keyword>
<dbReference type="AlphaFoldDB" id="A0A0T6BD58"/>
<evidence type="ECO:0000256" key="1">
    <source>
        <dbReference type="ARBA" id="ARBA00009019"/>
    </source>
</evidence>
<feature type="region of interest" description="Disordered" evidence="4">
    <location>
        <begin position="121"/>
        <end position="163"/>
    </location>
</feature>
<comment type="caution">
    <text evidence="5">The sequence shown here is derived from an EMBL/GenBank/DDBJ whole genome shotgun (WGS) entry which is preliminary data.</text>
</comment>
<reference evidence="5 6" key="1">
    <citation type="submission" date="2015-09" db="EMBL/GenBank/DDBJ databases">
        <title>Draft genome of the scarab beetle Oryctes borbonicus.</title>
        <authorList>
            <person name="Meyer J.M."/>
            <person name="Markov G.V."/>
            <person name="Baskaran P."/>
            <person name="Herrmann M."/>
            <person name="Sommer R.J."/>
            <person name="Roedelsperger C."/>
        </authorList>
    </citation>
    <scope>NUCLEOTIDE SEQUENCE [LARGE SCALE GENOMIC DNA]</scope>
    <source>
        <strain evidence="5">OB123</strain>
        <tissue evidence="5">Whole animal</tissue>
    </source>
</reference>
<evidence type="ECO:0000256" key="4">
    <source>
        <dbReference type="SAM" id="MobiDB-lite"/>
    </source>
</evidence>
<keyword evidence="6" id="KW-1185">Reference proteome</keyword>
<gene>
    <name evidence="5" type="ORF">AMK59_2071</name>
</gene>
<feature type="coiled-coil region" evidence="3">
    <location>
        <begin position="10"/>
        <end position="121"/>
    </location>
</feature>
<dbReference type="PANTHER" id="PTHR19232">
    <property type="entry name" value="CENTROCORTIN FAMILY MEMBER"/>
    <property type="match status" value="1"/>
</dbReference>
<protein>
    <recommendedName>
        <fullName evidence="7">Cerebellar degeneration-related protein 2-like</fullName>
    </recommendedName>
</protein>
<dbReference type="OrthoDB" id="10059415at2759"/>
<name>A0A0T6BD58_9SCAR</name>
<evidence type="ECO:0000256" key="3">
    <source>
        <dbReference type="SAM" id="Coils"/>
    </source>
</evidence>
<evidence type="ECO:0008006" key="7">
    <source>
        <dbReference type="Google" id="ProtNLM"/>
    </source>
</evidence>
<dbReference type="PANTHER" id="PTHR19232:SF7">
    <property type="entry name" value="CENTROCORTIN, ISOFORM A"/>
    <property type="match status" value="1"/>
</dbReference>
<proteinExistence type="inferred from homology"/>
<evidence type="ECO:0000256" key="2">
    <source>
        <dbReference type="ARBA" id="ARBA00023054"/>
    </source>
</evidence>
<evidence type="ECO:0000313" key="6">
    <source>
        <dbReference type="Proteomes" id="UP000051574"/>
    </source>
</evidence>
<accession>A0A0T6BD58</accession>
<feature type="non-terminal residue" evidence="5">
    <location>
        <position position="1"/>
    </location>
</feature>